<reference evidence="4 6" key="2">
    <citation type="journal article" date="2021" name="PeerJ">
        <title>Analysis of 44 Vibrio anguillarum genomes reveals high genetic diversity.</title>
        <authorList>
            <person name="Hansen M.J."/>
            <person name="Dalsgaard I."/>
        </authorList>
    </citation>
    <scope>NUCLEOTIDE SEQUENCE [LARGE SCALE GENOMIC DNA]</scope>
    <source>
        <strain evidence="4 6">17-16730-2A</strain>
    </source>
</reference>
<comment type="similarity">
    <text evidence="1">Belongs to the UPF0319 family.</text>
</comment>
<evidence type="ECO:0000313" key="6">
    <source>
        <dbReference type="Proteomes" id="UP000722957"/>
    </source>
</evidence>
<reference evidence="3 5" key="1">
    <citation type="submission" date="2018-12" db="EMBL/GenBank/DDBJ databases">
        <title>Characterization and Draft Genome of Vibrio anguillarum J360 Marine Pathogen Isolated from an Outbreak in Lumpfish (Cyclopterus lumpus).</title>
        <authorList>
            <person name="Vasquez J.I."/>
            <person name="Cao T."/>
            <person name="Chakraborty S."/>
            <person name="Gnanagobal H."/>
            <person name="Wescot J."/>
            <person name="Boyce D."/>
            <person name="Santander J."/>
        </authorList>
    </citation>
    <scope>NUCLEOTIDE SEQUENCE [LARGE SCALE GENOMIC DNA]</scope>
    <source>
        <strain evidence="3 5">J360</strain>
    </source>
</reference>
<evidence type="ECO:0000256" key="1">
    <source>
        <dbReference type="ARBA" id="ARBA00008490"/>
    </source>
</evidence>
<dbReference type="PANTHER" id="PTHR38108">
    <property type="entry name" value="UPF0319 PROTEIN YCCT"/>
    <property type="match status" value="1"/>
</dbReference>
<evidence type="ECO:0000313" key="5">
    <source>
        <dbReference type="Proteomes" id="UP000256923"/>
    </source>
</evidence>
<evidence type="ECO:0000313" key="4">
    <source>
        <dbReference type="EMBL" id="MBF4274241.1"/>
    </source>
</evidence>
<evidence type="ECO:0000313" key="3">
    <source>
        <dbReference type="EMBL" id="AZS23872.1"/>
    </source>
</evidence>
<evidence type="ECO:0000256" key="2">
    <source>
        <dbReference type="ARBA" id="ARBA00022729"/>
    </source>
</evidence>
<keyword evidence="2" id="KW-0732">Signal</keyword>
<dbReference type="EMBL" id="CP034672">
    <property type="protein sequence ID" value="AZS23872.1"/>
    <property type="molecule type" value="Genomic_DNA"/>
</dbReference>
<organism evidence="3 5">
    <name type="scientific">Vibrio anguillarum</name>
    <name type="common">Listonella anguillarum</name>
    <dbReference type="NCBI Taxonomy" id="55601"/>
    <lineage>
        <taxon>Bacteria</taxon>
        <taxon>Pseudomonadati</taxon>
        <taxon>Pseudomonadota</taxon>
        <taxon>Gammaproteobacteria</taxon>
        <taxon>Vibrionales</taxon>
        <taxon>Vibrionaceae</taxon>
        <taxon>Vibrio</taxon>
    </lineage>
</organism>
<dbReference type="AlphaFoldDB" id="A0A289GCT0"/>
<accession>A0A289GCT0</accession>
<dbReference type="PANTHER" id="PTHR38108:SF1">
    <property type="entry name" value="UPF0319 PROTEIN YCCT"/>
    <property type="match status" value="1"/>
</dbReference>
<gene>
    <name evidence="3" type="ORF">DYL72_01580</name>
    <name evidence="4" type="ORF">EAY07_19950</name>
</gene>
<dbReference type="Proteomes" id="UP000722957">
    <property type="component" value="Unassembled WGS sequence"/>
</dbReference>
<name>A0A289GCT0_VIBAN</name>
<dbReference type="Pfam" id="PF09829">
    <property type="entry name" value="DUF2057"/>
    <property type="match status" value="1"/>
</dbReference>
<dbReference type="Proteomes" id="UP000256923">
    <property type="component" value="Chromosome 1"/>
</dbReference>
<dbReference type="EMBL" id="RDOM01000139">
    <property type="protein sequence ID" value="MBF4274241.1"/>
    <property type="molecule type" value="Genomic_DNA"/>
</dbReference>
<sequence>MQCIGFLFIGRFDLLLRAFICILVFLCSSTVANGYELSVDSGIEILYVNGQKADNSLTFDSEYLQLVLRYSGRLKSGGKMEYYATYPYLVTLTFQGQKDINSKAFIKLISNRYDKINAENERKKPVFDIQTSEDVSVEQKILPSTVEVFPYMDVGSLVKSYNIDNAIFFSDNLKKIDMVNNSDAVSTTEDSLTQLQIWYLKSTKEERKSFRKWIIEQE</sequence>
<dbReference type="InterPro" id="IPR018635">
    <property type="entry name" value="UPF0319"/>
</dbReference>
<protein>
    <submittedName>
        <fullName evidence="3">DUF2057 domain-containing protein</fullName>
    </submittedName>
</protein>
<proteinExistence type="inferred from homology"/>